<dbReference type="GO" id="GO:0052726">
    <property type="term" value="F:inositol-1,3,4-trisphosphate 5-kinase activity"/>
    <property type="evidence" value="ECO:0007669"/>
    <property type="project" value="InterPro"/>
</dbReference>
<keyword evidence="8 20" id="KW-0547">Nucleotide-binding</keyword>
<dbReference type="GO" id="GO:0005737">
    <property type="term" value="C:cytoplasm"/>
    <property type="evidence" value="ECO:0007669"/>
    <property type="project" value="TreeGrafter"/>
</dbReference>
<accession>A0A8C4NG11</accession>
<comment type="catalytic activity">
    <reaction evidence="18">
        <text>1D-myo-inositol 1,3,4-trisphosphate + 1D-myo-inositol 1,3,4,5,6-pentakisphosphate = 1D-myo-inositol 3,4,5,6-tetrakisphosphate + 1D-myo-inositol 1,3,4,5-tetrakisphosphate</text>
        <dbReference type="Rhea" id="RHEA:70271"/>
        <dbReference type="ChEBI" id="CHEBI:57539"/>
        <dbReference type="ChEBI" id="CHEBI:57733"/>
        <dbReference type="ChEBI" id="CHEBI:57895"/>
        <dbReference type="ChEBI" id="CHEBI:58414"/>
    </reaction>
    <physiologicalReaction direction="left-to-right" evidence="18">
        <dbReference type="Rhea" id="RHEA:70272"/>
    </physiologicalReaction>
    <physiologicalReaction direction="right-to-left" evidence="18">
        <dbReference type="Rhea" id="RHEA:70273"/>
    </physiologicalReaction>
</comment>
<evidence type="ECO:0000256" key="4">
    <source>
        <dbReference type="ARBA" id="ARBA00012072"/>
    </source>
</evidence>
<evidence type="ECO:0000256" key="5">
    <source>
        <dbReference type="ARBA" id="ARBA00014968"/>
    </source>
</evidence>
<feature type="domain" description="ATP-grasp" evidence="21">
    <location>
        <begin position="181"/>
        <end position="390"/>
    </location>
</feature>
<comment type="cofactor">
    <cofactor evidence="1">
        <name>Mg(2+)</name>
        <dbReference type="ChEBI" id="CHEBI:18420"/>
    </cofactor>
</comment>
<keyword evidence="12" id="KW-0413">Isomerase</keyword>
<dbReference type="EC" id="2.7.1.134" evidence="4"/>
<evidence type="ECO:0000256" key="2">
    <source>
        <dbReference type="ARBA" id="ARBA00009601"/>
    </source>
</evidence>
<keyword evidence="7" id="KW-0479">Metal-binding</keyword>
<evidence type="ECO:0000313" key="23">
    <source>
        <dbReference type="Proteomes" id="UP000694388"/>
    </source>
</evidence>
<evidence type="ECO:0000256" key="19">
    <source>
        <dbReference type="ARBA" id="ARBA00049058"/>
    </source>
</evidence>
<comment type="catalytic activity">
    <reaction evidence="17">
        <text>1D-myo-inositol 1,3,4-trisphosphate + ATP = 1D-myo-inositol 1,3,4,6-tetrakisphosphate + ADP + H(+)</text>
        <dbReference type="Rhea" id="RHEA:20940"/>
        <dbReference type="ChEBI" id="CHEBI:15378"/>
        <dbReference type="ChEBI" id="CHEBI:30616"/>
        <dbReference type="ChEBI" id="CHEBI:57660"/>
        <dbReference type="ChEBI" id="CHEBI:58414"/>
        <dbReference type="ChEBI" id="CHEBI:456216"/>
        <dbReference type="EC" id="2.7.1.159"/>
    </reaction>
    <physiologicalReaction direction="left-to-right" evidence="17">
        <dbReference type="Rhea" id="RHEA:20941"/>
    </physiologicalReaction>
    <physiologicalReaction direction="right-to-left" evidence="17">
        <dbReference type="Rhea" id="RHEA:20942"/>
    </physiologicalReaction>
</comment>
<dbReference type="Ensembl" id="ENSEBUT00000005884.1">
    <property type="protein sequence ID" value="ENSEBUP00000005446.1"/>
    <property type="gene ID" value="ENSEBUG00000003698.1"/>
</dbReference>
<dbReference type="Proteomes" id="UP000694388">
    <property type="component" value="Unplaced"/>
</dbReference>
<evidence type="ECO:0000256" key="16">
    <source>
        <dbReference type="ARBA" id="ARBA00033645"/>
    </source>
</evidence>
<comment type="catalytic activity">
    <reaction evidence="15">
        <text>1D-myo-inositol 3,4,6-trisphosphate + ATP = 1D-myo-inositol 1,3,4,6-tetrakisphosphate + ADP + H(+)</text>
        <dbReference type="Rhea" id="RHEA:70287"/>
        <dbReference type="ChEBI" id="CHEBI:15378"/>
        <dbReference type="ChEBI" id="CHEBI:30616"/>
        <dbReference type="ChEBI" id="CHEBI:57660"/>
        <dbReference type="ChEBI" id="CHEBI:189099"/>
        <dbReference type="ChEBI" id="CHEBI:456216"/>
    </reaction>
    <physiologicalReaction direction="left-to-right" evidence="15">
        <dbReference type="Rhea" id="RHEA:70288"/>
    </physiologicalReaction>
    <physiologicalReaction direction="right-to-left" evidence="15">
        <dbReference type="Rhea" id="RHEA:70289"/>
    </physiologicalReaction>
</comment>
<dbReference type="GO" id="GO:0005524">
    <property type="term" value="F:ATP binding"/>
    <property type="evidence" value="ECO:0007669"/>
    <property type="project" value="UniProtKB-UniRule"/>
</dbReference>
<dbReference type="GO" id="GO:0016853">
    <property type="term" value="F:isomerase activity"/>
    <property type="evidence" value="ECO:0007669"/>
    <property type="project" value="UniProtKB-KW"/>
</dbReference>
<proteinExistence type="inferred from homology"/>
<keyword evidence="23" id="KW-1185">Reference proteome</keyword>
<dbReference type="PROSITE" id="PS50975">
    <property type="entry name" value="ATP_GRASP"/>
    <property type="match status" value="1"/>
</dbReference>
<dbReference type="FunFam" id="3.30.470.20:FF:000047">
    <property type="entry name" value="Inositol-tetrakisphosphate 1-kinase 4"/>
    <property type="match status" value="1"/>
</dbReference>
<dbReference type="PANTHER" id="PTHR14217:SF1">
    <property type="entry name" value="INOSITOL-TETRAKISPHOSPHATE 1-KINASE"/>
    <property type="match status" value="1"/>
</dbReference>
<dbReference type="InterPro" id="IPR040464">
    <property type="entry name" value="InsP(3)kin_ATP-grasp"/>
</dbReference>
<dbReference type="InterPro" id="IPR041429">
    <property type="entry name" value="ITPK1_N"/>
</dbReference>
<dbReference type="GO" id="GO:0052725">
    <property type="term" value="F:inositol-1,3,4-trisphosphate 6-kinase activity"/>
    <property type="evidence" value="ECO:0007669"/>
    <property type="project" value="InterPro"/>
</dbReference>
<dbReference type="Ensembl" id="ENSEBUT00000005944.1">
    <property type="protein sequence ID" value="ENSEBUP00000005506.1"/>
    <property type="gene ID" value="ENSEBUG00000003698.1"/>
</dbReference>
<sequence length="415" mass="46113">MRVKKGSVWTSFEPLERLLRGGFGRDTRSAVLVRRCSVSLSIGASDTSIHTSKDGSHGMHTTMEHPKQLQHRRIGLWISKKKMKKFAFGVLAEACRNRRLELVEVDGSCSLWRQGPFDVLVHKLTDVMIGAQQGNPEDQTMMQHVEEFLQSSPHLIVLDPLPAVWKLVDRYDTYTLLEKLQPHFADSLIYTPSFALLESTDPQKILEALKVKNVTFPFVCKTRVAHGLNSHEMAVIFNRVGLKDVSPPCVAQSFVNHNATLHKVYIIGDSLSVVQRPSLRNFPSGESEMETLFFCSQEVSKAESSSELTKPLHGTHQMDSELPNEVAHQLVTAIRPVLGASLIGVDVIVDNGTGHRALIDINVFPGYDGVADFSEHLADHISKLLEEKSQETGEAALNGTNAVRLAHHHKIEATV</sequence>
<evidence type="ECO:0000256" key="3">
    <source>
        <dbReference type="ARBA" id="ARBA00012017"/>
    </source>
</evidence>
<reference evidence="22" key="1">
    <citation type="submission" date="2025-05" db="UniProtKB">
        <authorList>
            <consortium name="Ensembl"/>
        </authorList>
    </citation>
    <scope>IDENTIFICATION</scope>
</reference>
<evidence type="ECO:0000259" key="21">
    <source>
        <dbReference type="PROSITE" id="PS50975"/>
    </source>
</evidence>
<evidence type="ECO:0000256" key="7">
    <source>
        <dbReference type="ARBA" id="ARBA00022723"/>
    </source>
</evidence>
<protein>
    <recommendedName>
        <fullName evidence="5">Inositol-tetrakisphosphate 1-kinase</fullName>
        <ecNumber evidence="4">2.7.1.134</ecNumber>
        <ecNumber evidence="3">2.7.1.159</ecNumber>
    </recommendedName>
    <alternativeName>
        <fullName evidence="13">Inositol 1,3,4-trisphosphate 5/6-kinase</fullName>
    </alternativeName>
</protein>
<evidence type="ECO:0000256" key="8">
    <source>
        <dbReference type="ARBA" id="ARBA00022741"/>
    </source>
</evidence>
<dbReference type="PANTHER" id="PTHR14217">
    <property type="entry name" value="INOSITOL-TETRAKISPHOSPHATE 1-KINASE"/>
    <property type="match status" value="1"/>
</dbReference>
<evidence type="ECO:0000256" key="14">
    <source>
        <dbReference type="ARBA" id="ARBA00033609"/>
    </source>
</evidence>
<comment type="catalytic activity">
    <reaction evidence="14">
        <text>1D-myo-inositol 1,3,4-trisphosphate + ATP = 1D-myo-inositol 1,3,4,5-tetrakisphosphate + ADP + H(+)</text>
        <dbReference type="Rhea" id="RHEA:13253"/>
        <dbReference type="ChEBI" id="CHEBI:15378"/>
        <dbReference type="ChEBI" id="CHEBI:30616"/>
        <dbReference type="ChEBI" id="CHEBI:57895"/>
        <dbReference type="ChEBI" id="CHEBI:58414"/>
        <dbReference type="ChEBI" id="CHEBI:456216"/>
        <dbReference type="EC" id="2.7.1.159"/>
    </reaction>
    <physiologicalReaction direction="left-to-right" evidence="14">
        <dbReference type="Rhea" id="RHEA:13254"/>
    </physiologicalReaction>
    <physiologicalReaction direction="right-to-left" evidence="14">
        <dbReference type="Rhea" id="RHEA:13255"/>
    </physiologicalReaction>
</comment>
<evidence type="ECO:0000256" key="18">
    <source>
        <dbReference type="ARBA" id="ARBA00047728"/>
    </source>
</evidence>
<dbReference type="GO" id="GO:0047325">
    <property type="term" value="F:inositol-3,4,5,6-tetrakisphosphate 1-kinase activity"/>
    <property type="evidence" value="ECO:0007669"/>
    <property type="project" value="UniProtKB-EC"/>
</dbReference>
<evidence type="ECO:0000256" key="13">
    <source>
        <dbReference type="ARBA" id="ARBA00031742"/>
    </source>
</evidence>
<dbReference type="Gene3D" id="3.30.1490.220">
    <property type="match status" value="1"/>
</dbReference>
<dbReference type="Pfam" id="PF05770">
    <property type="entry name" value="Ins134_P3_kin"/>
    <property type="match status" value="1"/>
</dbReference>
<evidence type="ECO:0000256" key="1">
    <source>
        <dbReference type="ARBA" id="ARBA00001946"/>
    </source>
</evidence>
<dbReference type="InterPro" id="IPR008656">
    <property type="entry name" value="Inositol_tetrakis-P_1-kinase"/>
</dbReference>
<keyword evidence="9" id="KW-0418">Kinase</keyword>
<evidence type="ECO:0000256" key="11">
    <source>
        <dbReference type="ARBA" id="ARBA00022842"/>
    </source>
</evidence>
<dbReference type="AlphaFoldDB" id="A0A8C4NG11"/>
<keyword evidence="11" id="KW-0460">Magnesium</keyword>
<evidence type="ECO:0000313" key="22">
    <source>
        <dbReference type="Ensembl" id="ENSEBUP00000005446.1"/>
    </source>
</evidence>
<evidence type="ECO:0000256" key="10">
    <source>
        <dbReference type="ARBA" id="ARBA00022840"/>
    </source>
</evidence>
<dbReference type="EC" id="2.7.1.159" evidence="3"/>
<dbReference type="InterPro" id="IPR011761">
    <property type="entry name" value="ATP-grasp"/>
</dbReference>
<comment type="catalytic activity">
    <reaction evidence="19">
        <text>1D-myo-inositol 1,3,4-trisphosphate + 1D-myo-inositol 1,3,4,5,6-pentakisphosphate = 1D-myo-inositol 3,4,5,6-tetrakisphosphate + 1D-myo-inositol 1,3,4,6-tetrakisphosphate</text>
        <dbReference type="Rhea" id="RHEA:70263"/>
        <dbReference type="ChEBI" id="CHEBI:57539"/>
        <dbReference type="ChEBI" id="CHEBI:57660"/>
        <dbReference type="ChEBI" id="CHEBI:57733"/>
        <dbReference type="ChEBI" id="CHEBI:58414"/>
    </reaction>
    <physiologicalReaction direction="left-to-right" evidence="19">
        <dbReference type="Rhea" id="RHEA:70264"/>
    </physiologicalReaction>
    <physiologicalReaction direction="right-to-left" evidence="19">
        <dbReference type="Rhea" id="RHEA:70265"/>
    </physiologicalReaction>
</comment>
<dbReference type="GeneTree" id="ENSGT00390000001278"/>
<evidence type="ECO:0000256" key="9">
    <source>
        <dbReference type="ARBA" id="ARBA00022777"/>
    </source>
</evidence>
<dbReference type="Gene3D" id="3.40.50.11370">
    <property type="match status" value="1"/>
</dbReference>
<comment type="similarity">
    <text evidence="2">Belongs to the ITPK1 family.</text>
</comment>
<dbReference type="GO" id="GO:0000287">
    <property type="term" value="F:magnesium ion binding"/>
    <property type="evidence" value="ECO:0007669"/>
    <property type="project" value="InterPro"/>
</dbReference>
<evidence type="ECO:0000256" key="17">
    <source>
        <dbReference type="ARBA" id="ARBA00033674"/>
    </source>
</evidence>
<comment type="catalytic activity">
    <reaction evidence="16">
        <text>1D-myo-inositol 3,4,5,6-tetrakisphosphate + ATP = 1D-myo-inositol 1,3,4,5,6-pentakisphosphate + ADP + H(+)</text>
        <dbReference type="Rhea" id="RHEA:12452"/>
        <dbReference type="ChEBI" id="CHEBI:15378"/>
        <dbReference type="ChEBI" id="CHEBI:30616"/>
        <dbReference type="ChEBI" id="CHEBI:57539"/>
        <dbReference type="ChEBI" id="CHEBI:57733"/>
        <dbReference type="ChEBI" id="CHEBI:456216"/>
        <dbReference type="EC" id="2.7.1.134"/>
    </reaction>
    <physiologicalReaction direction="left-to-right" evidence="16">
        <dbReference type="Rhea" id="RHEA:12453"/>
    </physiologicalReaction>
    <physiologicalReaction direction="right-to-left" evidence="16">
        <dbReference type="Rhea" id="RHEA:12454"/>
    </physiologicalReaction>
</comment>
<evidence type="ECO:0000256" key="6">
    <source>
        <dbReference type="ARBA" id="ARBA00022679"/>
    </source>
</evidence>
<keyword evidence="6" id="KW-0808">Transferase</keyword>
<dbReference type="GO" id="GO:0032957">
    <property type="term" value="P:inositol trisphosphate metabolic process"/>
    <property type="evidence" value="ECO:0007669"/>
    <property type="project" value="InterPro"/>
</dbReference>
<organism evidence="22 23">
    <name type="scientific">Eptatretus burgeri</name>
    <name type="common">Inshore hagfish</name>
    <dbReference type="NCBI Taxonomy" id="7764"/>
    <lineage>
        <taxon>Eukaryota</taxon>
        <taxon>Metazoa</taxon>
        <taxon>Chordata</taxon>
        <taxon>Craniata</taxon>
        <taxon>Vertebrata</taxon>
        <taxon>Cyclostomata</taxon>
        <taxon>Myxini</taxon>
        <taxon>Myxiniformes</taxon>
        <taxon>Myxinidae</taxon>
        <taxon>Eptatretinae</taxon>
        <taxon>Eptatretus</taxon>
    </lineage>
</organism>
<keyword evidence="10 20" id="KW-0067">ATP-binding</keyword>
<evidence type="ECO:0000256" key="12">
    <source>
        <dbReference type="ARBA" id="ARBA00023235"/>
    </source>
</evidence>
<dbReference type="SUPFAM" id="SSF56059">
    <property type="entry name" value="Glutathione synthetase ATP-binding domain-like"/>
    <property type="match status" value="1"/>
</dbReference>
<evidence type="ECO:0000256" key="20">
    <source>
        <dbReference type="PROSITE-ProRule" id="PRU00409"/>
    </source>
</evidence>
<dbReference type="Pfam" id="PF17927">
    <property type="entry name" value="Ins134_P3_kin_N"/>
    <property type="match status" value="1"/>
</dbReference>
<name>A0A8C4NG11_EPTBU</name>
<evidence type="ECO:0000256" key="15">
    <source>
        <dbReference type="ARBA" id="ARBA00033624"/>
    </source>
</evidence>